<dbReference type="InterPro" id="IPR029058">
    <property type="entry name" value="AB_hydrolase_fold"/>
</dbReference>
<evidence type="ECO:0000313" key="4">
    <source>
        <dbReference type="EMBL" id="PSN65692.1"/>
    </source>
</evidence>
<proteinExistence type="inferred from homology"/>
<keyword evidence="5" id="KW-1185">Reference proteome</keyword>
<reference evidence="4 5" key="1">
    <citation type="journal article" date="2018" name="Front. Microbiol.">
        <title>Genome-Wide Analysis of Corynespora cassiicola Leaf Fall Disease Putative Effectors.</title>
        <authorList>
            <person name="Lopez D."/>
            <person name="Ribeiro S."/>
            <person name="Label P."/>
            <person name="Fumanal B."/>
            <person name="Venisse J.S."/>
            <person name="Kohler A."/>
            <person name="de Oliveira R.R."/>
            <person name="Labutti K."/>
            <person name="Lipzen A."/>
            <person name="Lail K."/>
            <person name="Bauer D."/>
            <person name="Ohm R.A."/>
            <person name="Barry K.W."/>
            <person name="Spatafora J."/>
            <person name="Grigoriev I.V."/>
            <person name="Martin F.M."/>
            <person name="Pujade-Renaud V."/>
        </authorList>
    </citation>
    <scope>NUCLEOTIDE SEQUENCE [LARGE SCALE GENOMIC DNA]</scope>
    <source>
        <strain evidence="4 5">Philippines</strain>
    </source>
</reference>
<dbReference type="PRINTS" id="PR00111">
    <property type="entry name" value="ABHYDROLASE"/>
</dbReference>
<organism evidence="4 5">
    <name type="scientific">Corynespora cassiicola Philippines</name>
    <dbReference type="NCBI Taxonomy" id="1448308"/>
    <lineage>
        <taxon>Eukaryota</taxon>
        <taxon>Fungi</taxon>
        <taxon>Dikarya</taxon>
        <taxon>Ascomycota</taxon>
        <taxon>Pezizomycotina</taxon>
        <taxon>Dothideomycetes</taxon>
        <taxon>Pleosporomycetidae</taxon>
        <taxon>Pleosporales</taxon>
        <taxon>Corynesporascaceae</taxon>
        <taxon>Corynespora</taxon>
    </lineage>
</organism>
<dbReference type="Gene3D" id="3.40.50.1820">
    <property type="entry name" value="alpha/beta hydrolase"/>
    <property type="match status" value="1"/>
</dbReference>
<gene>
    <name evidence="4" type="ORF">BS50DRAFT_495728</name>
</gene>
<dbReference type="PANTHER" id="PTHR43329">
    <property type="entry name" value="EPOXIDE HYDROLASE"/>
    <property type="match status" value="1"/>
</dbReference>
<feature type="domain" description="AB hydrolase-1" evidence="3">
    <location>
        <begin position="34"/>
        <end position="131"/>
    </location>
</feature>
<protein>
    <submittedName>
        <fullName evidence="4">Alpha/beta-hydrolase</fullName>
    </submittedName>
</protein>
<dbReference type="GO" id="GO:0016787">
    <property type="term" value="F:hydrolase activity"/>
    <property type="evidence" value="ECO:0007669"/>
    <property type="project" value="UniProtKB-KW"/>
</dbReference>
<dbReference type="SUPFAM" id="SSF53474">
    <property type="entry name" value="alpha/beta-Hydrolases"/>
    <property type="match status" value="1"/>
</dbReference>
<evidence type="ECO:0000256" key="2">
    <source>
        <dbReference type="ARBA" id="ARBA00038334"/>
    </source>
</evidence>
<keyword evidence="1 4" id="KW-0378">Hydrolase</keyword>
<evidence type="ECO:0000256" key="1">
    <source>
        <dbReference type="ARBA" id="ARBA00022801"/>
    </source>
</evidence>
<accession>A0A2T2NJT7</accession>
<dbReference type="Proteomes" id="UP000240883">
    <property type="component" value="Unassembled WGS sequence"/>
</dbReference>
<dbReference type="OrthoDB" id="408373at2759"/>
<dbReference type="EMBL" id="KZ678136">
    <property type="protein sequence ID" value="PSN65692.1"/>
    <property type="molecule type" value="Genomic_DNA"/>
</dbReference>
<dbReference type="Pfam" id="PF00561">
    <property type="entry name" value="Abhydrolase_1"/>
    <property type="match status" value="1"/>
</dbReference>
<dbReference type="STRING" id="1448308.A0A2T2NJT7"/>
<comment type="similarity">
    <text evidence="2">Belongs to the AB hydrolase superfamily. Epoxide hydrolase family.</text>
</comment>
<dbReference type="InterPro" id="IPR000639">
    <property type="entry name" value="Epox_hydrolase-like"/>
</dbReference>
<sequence>WLTSIASIITSSGELIRLNYIQCLSPSLPNKKGTIILIHGFPQTSYQFRHVITPLSDAGYTVVAPDYRGASQSSKPLAGYAKFQMAEDLKLLLHSHLELKEKVHIVGHDIGGMVAFAYAAQYPENVATLTWSEFQVLHFTSCWPSQQQMKGTPDVFRFVFHQIRDLPESLVMGKEREYLKYFFDKLAYNIIGPIDLDRYVVAYTQPGAMRAGFEVYRAFEQDAEDNRKWLAENGKVRVPVLGMGGRKHLIAQHMEGMMAEVHDSTDALFVEGSGHFIAEKDPESFMKGILEFVSEYNPS</sequence>
<dbReference type="AlphaFoldDB" id="A0A2T2NJT7"/>
<dbReference type="InterPro" id="IPR000073">
    <property type="entry name" value="AB_hydrolase_1"/>
</dbReference>
<dbReference type="PRINTS" id="PR00412">
    <property type="entry name" value="EPOXHYDRLASE"/>
</dbReference>
<name>A0A2T2NJT7_CORCC</name>
<evidence type="ECO:0000259" key="3">
    <source>
        <dbReference type="Pfam" id="PF00561"/>
    </source>
</evidence>
<evidence type="ECO:0000313" key="5">
    <source>
        <dbReference type="Proteomes" id="UP000240883"/>
    </source>
</evidence>
<feature type="non-terminal residue" evidence="4">
    <location>
        <position position="1"/>
    </location>
</feature>